<dbReference type="EMBL" id="NFHS01000002">
    <property type="protein sequence ID" value="OUN56069.1"/>
    <property type="molecule type" value="Genomic_DNA"/>
</dbReference>
<sequence>MELNVPHTALHGCNVFRHAGLPCGIYGIAHTWMIPHSRHAPPVAGKQYILQDNVPMYALMHCAKSSGYS</sequence>
<name>A0A1Y3VBZ8_BACUN</name>
<accession>A0A1Y3VBZ8</accession>
<dbReference type="RefSeq" id="WP_073314208.1">
    <property type="nucleotide sequence ID" value="NZ_DAWECF010000017.1"/>
</dbReference>
<dbReference type="AlphaFoldDB" id="A0A1Y3VBZ8"/>
<evidence type="ECO:0000313" key="2">
    <source>
        <dbReference type="Proteomes" id="UP000196329"/>
    </source>
</evidence>
<evidence type="ECO:0000313" key="1">
    <source>
        <dbReference type="EMBL" id="OUN56069.1"/>
    </source>
</evidence>
<proteinExistence type="predicted"/>
<dbReference type="GeneID" id="92713324"/>
<comment type="caution">
    <text evidence="1">The sequence shown here is derived from an EMBL/GenBank/DDBJ whole genome shotgun (WGS) entry which is preliminary data.</text>
</comment>
<dbReference type="Proteomes" id="UP000196329">
    <property type="component" value="Unassembled WGS sequence"/>
</dbReference>
<protein>
    <submittedName>
        <fullName evidence="1">Uncharacterized protein</fullName>
    </submittedName>
</protein>
<organism evidence="1 2">
    <name type="scientific">Bacteroides uniformis</name>
    <dbReference type="NCBI Taxonomy" id="820"/>
    <lineage>
        <taxon>Bacteria</taxon>
        <taxon>Pseudomonadati</taxon>
        <taxon>Bacteroidota</taxon>
        <taxon>Bacteroidia</taxon>
        <taxon>Bacteroidales</taxon>
        <taxon>Bacteroidaceae</taxon>
        <taxon>Bacteroides</taxon>
    </lineage>
</organism>
<reference evidence="2" key="1">
    <citation type="submission" date="2017-04" db="EMBL/GenBank/DDBJ databases">
        <title>Function of individual gut microbiota members based on whole genome sequencing of pure cultures obtained from chicken caecum.</title>
        <authorList>
            <person name="Medvecky M."/>
            <person name="Cejkova D."/>
            <person name="Polansky O."/>
            <person name="Karasova D."/>
            <person name="Kubasova T."/>
            <person name="Cizek A."/>
            <person name="Rychlik I."/>
        </authorList>
    </citation>
    <scope>NUCLEOTIDE SEQUENCE [LARGE SCALE GENOMIC DNA]</scope>
    <source>
        <strain evidence="2">An67</strain>
    </source>
</reference>
<gene>
    <name evidence="1" type="ORF">B5G17_03795</name>
</gene>